<dbReference type="Proteomes" id="UP000321272">
    <property type="component" value="Chromosome"/>
</dbReference>
<sequence length="72" mass="8556">MYYFGIDNHDRCYIIHADRLDTFQRGRIEQLSRRERRFAMLEGHLLKRCFAVYQTSWPKRRSGSLTSTGGVS</sequence>
<proteinExistence type="predicted"/>
<dbReference type="AlphaFoldDB" id="A0A5B8SRP1"/>
<dbReference type="EMBL" id="CP042382">
    <property type="protein sequence ID" value="QEA38607.1"/>
    <property type="molecule type" value="Genomic_DNA"/>
</dbReference>
<accession>A0A5B8SRP1</accession>
<evidence type="ECO:0000313" key="2">
    <source>
        <dbReference type="Proteomes" id="UP000321272"/>
    </source>
</evidence>
<keyword evidence="2" id="KW-1185">Reference proteome</keyword>
<name>A0A5B8SRP1_9GAMM</name>
<organism evidence="1 2">
    <name type="scientific">Pistricoccus aurantiacus</name>
    <dbReference type="NCBI Taxonomy" id="1883414"/>
    <lineage>
        <taxon>Bacteria</taxon>
        <taxon>Pseudomonadati</taxon>
        <taxon>Pseudomonadota</taxon>
        <taxon>Gammaproteobacteria</taxon>
        <taxon>Oceanospirillales</taxon>
        <taxon>Halomonadaceae</taxon>
        <taxon>Pistricoccus</taxon>
    </lineage>
</organism>
<reference evidence="1 2" key="1">
    <citation type="submission" date="2019-06" db="EMBL/GenBank/DDBJ databases">
        <title>Genome analyses of bacteria isolated from kimchi.</title>
        <authorList>
            <person name="Lee S."/>
            <person name="Ahn S."/>
            <person name="Roh S."/>
        </authorList>
    </citation>
    <scope>NUCLEOTIDE SEQUENCE [LARGE SCALE GENOMIC DNA]</scope>
    <source>
        <strain evidence="1 2">CBA4606</strain>
    </source>
</reference>
<evidence type="ECO:0000313" key="1">
    <source>
        <dbReference type="EMBL" id="QEA38607.1"/>
    </source>
</evidence>
<dbReference type="KEGG" id="paur:FGL86_05625"/>
<protein>
    <submittedName>
        <fullName evidence="1">Uncharacterized protein</fullName>
    </submittedName>
</protein>
<gene>
    <name evidence="1" type="ORF">FGL86_05625</name>
</gene>
<dbReference type="RefSeq" id="WP_147183669.1">
    <property type="nucleotide sequence ID" value="NZ_CP042382.1"/>
</dbReference>